<protein>
    <submittedName>
        <fullName evidence="11">tRNA (N(6)-L-threonylcarbamoyladenosine(37)-C(2))-methylthiotransferase MtaB</fullName>
    </submittedName>
</protein>
<evidence type="ECO:0000313" key="11">
    <source>
        <dbReference type="EMBL" id="HIU59043.1"/>
    </source>
</evidence>
<dbReference type="InterPro" id="IPR013848">
    <property type="entry name" value="Methylthiotransferase_N"/>
</dbReference>
<dbReference type="InterPro" id="IPR006638">
    <property type="entry name" value="Elp3/MiaA/NifB-like_rSAM"/>
</dbReference>
<organism evidence="11 12">
    <name type="scientific">Candidatus Scatosoma pullistercoris</name>
    <dbReference type="NCBI Taxonomy" id="2840934"/>
    <lineage>
        <taxon>Bacteria</taxon>
        <taxon>Bacillati</taxon>
        <taxon>Bacillota</taxon>
        <taxon>Clostridia</taxon>
        <taxon>Candidatus Scatosoma</taxon>
    </lineage>
</organism>
<dbReference type="PROSITE" id="PS51449">
    <property type="entry name" value="MTTASE_N"/>
    <property type="match status" value="1"/>
</dbReference>
<proteinExistence type="predicted"/>
<evidence type="ECO:0000256" key="6">
    <source>
        <dbReference type="ARBA" id="ARBA00023004"/>
    </source>
</evidence>
<keyword evidence="5" id="KW-0479">Metal-binding</keyword>
<gene>
    <name evidence="11" type="primary">mtaB</name>
    <name evidence="11" type="ORF">IAC57_02965</name>
</gene>
<dbReference type="AlphaFoldDB" id="A0A9D1MFG5"/>
<evidence type="ECO:0000259" key="10">
    <source>
        <dbReference type="PROSITE" id="PS51918"/>
    </source>
</evidence>
<dbReference type="Proteomes" id="UP000824081">
    <property type="component" value="Unassembled WGS sequence"/>
</dbReference>
<evidence type="ECO:0000256" key="7">
    <source>
        <dbReference type="ARBA" id="ARBA00023014"/>
    </source>
</evidence>
<dbReference type="InterPro" id="IPR020612">
    <property type="entry name" value="Methylthiotransferase_CS"/>
</dbReference>
<dbReference type="InterPro" id="IPR038135">
    <property type="entry name" value="Methylthiotransferase_N_sf"/>
</dbReference>
<dbReference type="CDD" id="cd01335">
    <property type="entry name" value="Radical_SAM"/>
    <property type="match status" value="1"/>
</dbReference>
<feature type="domain" description="MTTase N-terminal" evidence="9">
    <location>
        <begin position="1"/>
        <end position="113"/>
    </location>
</feature>
<evidence type="ECO:0000256" key="1">
    <source>
        <dbReference type="ARBA" id="ARBA00001966"/>
    </source>
</evidence>
<dbReference type="InterPro" id="IPR005839">
    <property type="entry name" value="Methylthiotransferase"/>
</dbReference>
<evidence type="ECO:0000256" key="3">
    <source>
        <dbReference type="ARBA" id="ARBA00022679"/>
    </source>
</evidence>
<dbReference type="InterPro" id="IPR006467">
    <property type="entry name" value="MiaB-like_bact"/>
</dbReference>
<evidence type="ECO:0000256" key="5">
    <source>
        <dbReference type="ARBA" id="ARBA00022723"/>
    </source>
</evidence>
<dbReference type="InterPro" id="IPR023404">
    <property type="entry name" value="rSAM_horseshoe"/>
</dbReference>
<keyword evidence="2" id="KW-0004">4Fe-4S</keyword>
<dbReference type="GO" id="GO:0051539">
    <property type="term" value="F:4 iron, 4 sulfur cluster binding"/>
    <property type="evidence" value="ECO:0007669"/>
    <property type="project" value="UniProtKB-KW"/>
</dbReference>
<dbReference type="PROSITE" id="PS51918">
    <property type="entry name" value="RADICAL_SAM"/>
    <property type="match status" value="1"/>
</dbReference>
<comment type="caution">
    <text evidence="11">The sequence shown here is derived from an EMBL/GenBank/DDBJ whole genome shotgun (WGS) entry which is preliminary data.</text>
</comment>
<feature type="compositionally biased region" description="Basic and acidic residues" evidence="8">
    <location>
        <begin position="428"/>
        <end position="437"/>
    </location>
</feature>
<dbReference type="PANTHER" id="PTHR43020">
    <property type="entry name" value="CDK5 REGULATORY SUBUNIT-ASSOCIATED PROTEIN 1"/>
    <property type="match status" value="1"/>
</dbReference>
<keyword evidence="6" id="KW-0408">Iron</keyword>
<dbReference type="InterPro" id="IPR007197">
    <property type="entry name" value="rSAM"/>
</dbReference>
<dbReference type="NCBIfam" id="TIGR01579">
    <property type="entry name" value="MiaB-like-C"/>
    <property type="match status" value="1"/>
</dbReference>
<dbReference type="GO" id="GO:0035597">
    <property type="term" value="F:tRNA-2-methylthio-N(6)-dimethylallyladenosine(37) synthase activity"/>
    <property type="evidence" value="ECO:0007669"/>
    <property type="project" value="TreeGrafter"/>
</dbReference>
<feature type="region of interest" description="Disordered" evidence="8">
    <location>
        <begin position="415"/>
        <end position="437"/>
    </location>
</feature>
<evidence type="ECO:0000256" key="4">
    <source>
        <dbReference type="ARBA" id="ARBA00022691"/>
    </source>
</evidence>
<sequence>MRAVVLTLGCKVNDVESGSLIRGLEALGYEVSREPGPAELYILNTCAVTAEAERKSRQAVARALKFNPGARVIVCGCASQKSPEAFREKPNVIAVTGARRKGKILELAAAGFPESLCGVQIDRGEAPFDELPTPECLKTRNFVRIQDGCDRFCTYCVIPYLRGRSRSRSMESAAAEILGSRAQETVLTGIDISSYRDEKGHDLADLLLAVRDAETRIRLGSIEESLIDDRFLAAAKEVKNFAPQFHLSLQSGSDRVLRSMNRHYTRAEYLGKCEKIRSVFPDAAITTDIIAGFPTETEEDFLDSLRIIEEAGFAQIHAFPYSPREGTNAYKKYKELPFSVKKERVERLLEKGAEEKKKYISGFVGRMLTVVSETFSDGYTEGYSENYIRLYIPGKLPKRSTRVCVERLFKDGALATEAPEEPEGGTVDAEKNKGCGG</sequence>
<name>A0A9D1MFG5_9FIRM</name>
<dbReference type="InterPro" id="IPR058240">
    <property type="entry name" value="rSAM_sf"/>
</dbReference>
<reference evidence="11" key="2">
    <citation type="journal article" date="2021" name="PeerJ">
        <title>Extensive microbial diversity within the chicken gut microbiome revealed by metagenomics and culture.</title>
        <authorList>
            <person name="Gilroy R."/>
            <person name="Ravi A."/>
            <person name="Getino M."/>
            <person name="Pursley I."/>
            <person name="Horton D.L."/>
            <person name="Alikhan N.F."/>
            <person name="Baker D."/>
            <person name="Gharbi K."/>
            <person name="Hall N."/>
            <person name="Watson M."/>
            <person name="Adriaenssens E.M."/>
            <person name="Foster-Nyarko E."/>
            <person name="Jarju S."/>
            <person name="Secka A."/>
            <person name="Antonio M."/>
            <person name="Oren A."/>
            <person name="Chaudhuri R.R."/>
            <person name="La Ragione R."/>
            <person name="Hildebrand F."/>
            <person name="Pallen M.J."/>
        </authorList>
    </citation>
    <scope>NUCLEOTIDE SEQUENCE</scope>
    <source>
        <strain evidence="11">11687</strain>
    </source>
</reference>
<dbReference type="NCBIfam" id="TIGR00089">
    <property type="entry name" value="MiaB/RimO family radical SAM methylthiotransferase"/>
    <property type="match status" value="1"/>
</dbReference>
<dbReference type="Pfam" id="PF00919">
    <property type="entry name" value="UPF0004"/>
    <property type="match status" value="1"/>
</dbReference>
<dbReference type="PROSITE" id="PS01278">
    <property type="entry name" value="MTTASE_RADICAL"/>
    <property type="match status" value="1"/>
</dbReference>
<dbReference type="PANTHER" id="PTHR43020:SF2">
    <property type="entry name" value="MITOCHONDRIAL TRNA METHYLTHIOTRANSFERASE CDK5RAP1"/>
    <property type="match status" value="1"/>
</dbReference>
<keyword evidence="3" id="KW-0808">Transferase</keyword>
<dbReference type="SFLD" id="SFLDG01061">
    <property type="entry name" value="methylthiotransferase"/>
    <property type="match status" value="1"/>
</dbReference>
<dbReference type="EMBL" id="DVMZ01000078">
    <property type="protein sequence ID" value="HIU59043.1"/>
    <property type="molecule type" value="Genomic_DNA"/>
</dbReference>
<dbReference type="GO" id="GO:0005829">
    <property type="term" value="C:cytosol"/>
    <property type="evidence" value="ECO:0007669"/>
    <property type="project" value="TreeGrafter"/>
</dbReference>
<accession>A0A9D1MFG5</accession>
<evidence type="ECO:0000259" key="9">
    <source>
        <dbReference type="PROSITE" id="PS51449"/>
    </source>
</evidence>
<keyword evidence="4" id="KW-0949">S-adenosyl-L-methionine</keyword>
<dbReference type="GO" id="GO:0046872">
    <property type="term" value="F:metal ion binding"/>
    <property type="evidence" value="ECO:0007669"/>
    <property type="project" value="UniProtKB-KW"/>
</dbReference>
<dbReference type="SMART" id="SM00729">
    <property type="entry name" value="Elp3"/>
    <property type="match status" value="1"/>
</dbReference>
<keyword evidence="7" id="KW-0411">Iron-sulfur</keyword>
<dbReference type="Gene3D" id="3.80.30.20">
    <property type="entry name" value="tm_1862 like domain"/>
    <property type="match status" value="1"/>
</dbReference>
<dbReference type="SFLD" id="SFLDS00029">
    <property type="entry name" value="Radical_SAM"/>
    <property type="match status" value="1"/>
</dbReference>
<evidence type="ECO:0000256" key="2">
    <source>
        <dbReference type="ARBA" id="ARBA00022485"/>
    </source>
</evidence>
<comment type="cofactor">
    <cofactor evidence="1">
        <name>[4Fe-4S] cluster</name>
        <dbReference type="ChEBI" id="CHEBI:49883"/>
    </cofactor>
</comment>
<evidence type="ECO:0000256" key="8">
    <source>
        <dbReference type="SAM" id="MobiDB-lite"/>
    </source>
</evidence>
<feature type="domain" description="Radical SAM core" evidence="10">
    <location>
        <begin position="135"/>
        <end position="358"/>
    </location>
</feature>
<dbReference type="SFLD" id="SFLDG01082">
    <property type="entry name" value="B12-binding_domain_containing"/>
    <property type="match status" value="1"/>
</dbReference>
<reference evidence="11" key="1">
    <citation type="submission" date="2020-10" db="EMBL/GenBank/DDBJ databases">
        <authorList>
            <person name="Gilroy R."/>
        </authorList>
    </citation>
    <scope>NUCLEOTIDE SEQUENCE</scope>
    <source>
        <strain evidence="11">11687</strain>
    </source>
</reference>
<dbReference type="Pfam" id="PF04055">
    <property type="entry name" value="Radical_SAM"/>
    <property type="match status" value="1"/>
</dbReference>
<dbReference type="Gene3D" id="3.40.50.12160">
    <property type="entry name" value="Methylthiotransferase, N-terminal domain"/>
    <property type="match status" value="1"/>
</dbReference>
<evidence type="ECO:0000313" key="12">
    <source>
        <dbReference type="Proteomes" id="UP000824081"/>
    </source>
</evidence>
<dbReference type="SUPFAM" id="SSF102114">
    <property type="entry name" value="Radical SAM enzymes"/>
    <property type="match status" value="1"/>
</dbReference>